<feature type="binding site" evidence="13">
    <location>
        <position position="206"/>
    </location>
    <ligand>
        <name>Zn(2+)</name>
        <dbReference type="ChEBI" id="CHEBI:29105"/>
    </ligand>
</feature>
<evidence type="ECO:0000256" key="8">
    <source>
        <dbReference type="ARBA" id="ARBA00022833"/>
    </source>
</evidence>
<evidence type="ECO:0000256" key="3">
    <source>
        <dbReference type="ARBA" id="ARBA00011245"/>
    </source>
</evidence>
<comment type="cofactor">
    <cofactor evidence="13">
        <name>Zn(2+)</name>
        <dbReference type="ChEBI" id="CHEBI:29105"/>
    </cofactor>
    <text evidence="13">Binds 1 zinc ion per subunit.</text>
</comment>
<evidence type="ECO:0000313" key="16">
    <source>
        <dbReference type="Proteomes" id="UP000512167"/>
    </source>
</evidence>
<dbReference type="GO" id="GO:0005829">
    <property type="term" value="C:cytosol"/>
    <property type="evidence" value="ECO:0007669"/>
    <property type="project" value="TreeGrafter"/>
</dbReference>
<dbReference type="Pfam" id="PF09190">
    <property type="entry name" value="DALR_2"/>
    <property type="match status" value="1"/>
</dbReference>
<dbReference type="RefSeq" id="WP_312031146.1">
    <property type="nucleotide sequence ID" value="NZ_CP051151.1"/>
</dbReference>
<dbReference type="SUPFAM" id="SSF47323">
    <property type="entry name" value="Anticodon-binding domain of a subclass of class I aminoacyl-tRNA synthetases"/>
    <property type="match status" value="1"/>
</dbReference>
<keyword evidence="7 13" id="KW-0547">Nucleotide-binding</keyword>
<protein>
    <recommendedName>
        <fullName evidence="13">Cysteine--tRNA ligase</fullName>
        <ecNumber evidence="13">6.1.1.16</ecNumber>
    </recommendedName>
    <alternativeName>
        <fullName evidence="13">Cysteinyl-tRNA synthetase</fullName>
        <shortName evidence="13">CysRS</shortName>
    </alternativeName>
</protein>
<dbReference type="PANTHER" id="PTHR10890">
    <property type="entry name" value="CYSTEINYL-TRNA SYNTHETASE"/>
    <property type="match status" value="1"/>
</dbReference>
<sequence>MKIYNSYTDQLEIFKTIHDNQLNIYVCGPTVYNYIHIGNARPVVFFDTVRRFFEAKNYRVKFVSNFTDVDDKIIQKAIEEGKDEFIISQHYIKAFLNDVESLNCLSDYIKPKVTQYMDHIIDYIQMLIDKDYAYKVHGDVYFRVEKIKDYGRLSKQEVNDLKSGSRIDVNPDKESPLDFTLWKKTDEGLKFESPFSTGRPGWHTECVAMIDDIFGEKIDIHGGGSDLKFPHHENEIAQSLALNNHRLANYWMHNGRVSIKDTKMSKSIGNVILVKDVDNKMALRYFLLSTHYRSPLNYDEEGFQMYVKEFEKLESTMKVLFRKVDLLGQVQEVKITDQEIEKLMNDFISSLEDDFNTANAITALQALTKLINIQVRQNKTSDEYNQLLSAIRYMTSILGLKVELKAMTDEERQIYRDWTQARKNKDFDQADILRDQLLERGIL</sequence>
<evidence type="ECO:0000256" key="2">
    <source>
        <dbReference type="ARBA" id="ARBA00005594"/>
    </source>
</evidence>
<keyword evidence="16" id="KW-1185">Reference proteome</keyword>
<dbReference type="EC" id="6.1.1.16" evidence="13"/>
<evidence type="ECO:0000256" key="13">
    <source>
        <dbReference type="HAMAP-Rule" id="MF_00041"/>
    </source>
</evidence>
<accession>A0A7L6N6W7</accession>
<comment type="catalytic activity">
    <reaction evidence="12 13">
        <text>tRNA(Cys) + L-cysteine + ATP = L-cysteinyl-tRNA(Cys) + AMP + diphosphate</text>
        <dbReference type="Rhea" id="RHEA:17773"/>
        <dbReference type="Rhea" id="RHEA-COMP:9661"/>
        <dbReference type="Rhea" id="RHEA-COMP:9679"/>
        <dbReference type="ChEBI" id="CHEBI:30616"/>
        <dbReference type="ChEBI" id="CHEBI:33019"/>
        <dbReference type="ChEBI" id="CHEBI:35235"/>
        <dbReference type="ChEBI" id="CHEBI:78442"/>
        <dbReference type="ChEBI" id="CHEBI:78517"/>
        <dbReference type="ChEBI" id="CHEBI:456215"/>
        <dbReference type="EC" id="6.1.1.16"/>
    </reaction>
</comment>
<dbReference type="Gene3D" id="1.20.120.1910">
    <property type="entry name" value="Cysteine-tRNA ligase, C-terminal anti-codon recognition domain"/>
    <property type="match status" value="1"/>
</dbReference>
<feature type="binding site" evidence="13">
    <location>
        <position position="266"/>
    </location>
    <ligand>
        <name>ATP</name>
        <dbReference type="ChEBI" id="CHEBI:30616"/>
    </ligand>
</feature>
<dbReference type="InterPro" id="IPR015273">
    <property type="entry name" value="Cys-tRNA-synt_Ia_DALR"/>
</dbReference>
<dbReference type="InterPro" id="IPR015803">
    <property type="entry name" value="Cys-tRNA-ligase"/>
</dbReference>
<keyword evidence="5 13" id="KW-0436">Ligase</keyword>
<dbReference type="AlphaFoldDB" id="A0A7L6N6W7"/>
<comment type="similarity">
    <text evidence="2 13">Belongs to the class-I aminoacyl-tRNA synthetase family.</text>
</comment>
<evidence type="ECO:0000313" key="15">
    <source>
        <dbReference type="EMBL" id="QLY40319.1"/>
    </source>
</evidence>
<evidence type="ECO:0000256" key="7">
    <source>
        <dbReference type="ARBA" id="ARBA00022741"/>
    </source>
</evidence>
<keyword evidence="8 13" id="KW-0862">Zinc</keyword>
<dbReference type="SMART" id="SM00840">
    <property type="entry name" value="DALR_2"/>
    <property type="match status" value="1"/>
</dbReference>
<evidence type="ECO:0000256" key="6">
    <source>
        <dbReference type="ARBA" id="ARBA00022723"/>
    </source>
</evidence>
<dbReference type="GO" id="GO:0004817">
    <property type="term" value="F:cysteine-tRNA ligase activity"/>
    <property type="evidence" value="ECO:0007669"/>
    <property type="project" value="UniProtKB-UniRule"/>
</dbReference>
<evidence type="ECO:0000256" key="4">
    <source>
        <dbReference type="ARBA" id="ARBA00022490"/>
    </source>
</evidence>
<evidence type="ECO:0000256" key="12">
    <source>
        <dbReference type="ARBA" id="ARBA00047398"/>
    </source>
</evidence>
<proteinExistence type="inferred from homology"/>
<feature type="short sequence motif" description="'KMSKS' region" evidence="13">
    <location>
        <begin position="263"/>
        <end position="267"/>
    </location>
</feature>
<evidence type="ECO:0000256" key="9">
    <source>
        <dbReference type="ARBA" id="ARBA00022840"/>
    </source>
</evidence>
<feature type="binding site" evidence="13">
    <location>
        <position position="231"/>
    </location>
    <ligand>
        <name>Zn(2+)</name>
        <dbReference type="ChEBI" id="CHEBI:29105"/>
    </ligand>
</feature>
<keyword evidence="10 13" id="KW-0648">Protein biosynthesis</keyword>
<comment type="subunit">
    <text evidence="3 13">Monomer.</text>
</comment>
<comment type="subcellular location">
    <subcellularLocation>
        <location evidence="1 13">Cytoplasm</location>
    </subcellularLocation>
</comment>
<dbReference type="GO" id="GO:0005524">
    <property type="term" value="F:ATP binding"/>
    <property type="evidence" value="ECO:0007669"/>
    <property type="project" value="UniProtKB-UniRule"/>
</dbReference>
<dbReference type="HAMAP" id="MF_00041">
    <property type="entry name" value="Cys_tRNA_synth"/>
    <property type="match status" value="1"/>
</dbReference>
<dbReference type="GO" id="GO:0006423">
    <property type="term" value="P:cysteinyl-tRNA aminoacylation"/>
    <property type="evidence" value="ECO:0007669"/>
    <property type="project" value="UniProtKB-UniRule"/>
</dbReference>
<dbReference type="Proteomes" id="UP000512167">
    <property type="component" value="Chromosome"/>
</dbReference>
<organism evidence="15 16">
    <name type="scientific">Hujiaoplasma nucleasis</name>
    <dbReference type="NCBI Taxonomy" id="2725268"/>
    <lineage>
        <taxon>Bacteria</taxon>
        <taxon>Bacillati</taxon>
        <taxon>Mycoplasmatota</taxon>
        <taxon>Mollicutes</taxon>
        <taxon>Candidatus Izemoplasmatales</taxon>
        <taxon>Hujiaoplasmataceae</taxon>
        <taxon>Hujiaoplasma</taxon>
    </lineage>
</organism>
<dbReference type="EMBL" id="CP051151">
    <property type="protein sequence ID" value="QLY40319.1"/>
    <property type="molecule type" value="Genomic_DNA"/>
</dbReference>
<evidence type="ECO:0000259" key="14">
    <source>
        <dbReference type="SMART" id="SM00840"/>
    </source>
</evidence>
<dbReference type="NCBIfam" id="TIGR00435">
    <property type="entry name" value="cysS"/>
    <property type="match status" value="1"/>
</dbReference>
<feature type="binding site" evidence="13">
    <location>
        <position position="235"/>
    </location>
    <ligand>
        <name>Zn(2+)</name>
        <dbReference type="ChEBI" id="CHEBI:29105"/>
    </ligand>
</feature>
<reference evidence="15 16" key="1">
    <citation type="submission" date="2020-04" db="EMBL/GenBank/DDBJ databases">
        <authorList>
            <person name="Zheng R.K."/>
            <person name="Sun C.M."/>
        </authorList>
    </citation>
    <scope>NUCLEOTIDE SEQUENCE [LARGE SCALE GENOMIC DNA]</scope>
    <source>
        <strain evidence="16">zrk29</strain>
    </source>
</reference>
<evidence type="ECO:0000256" key="5">
    <source>
        <dbReference type="ARBA" id="ARBA00022598"/>
    </source>
</evidence>
<evidence type="ECO:0000256" key="1">
    <source>
        <dbReference type="ARBA" id="ARBA00004496"/>
    </source>
</evidence>
<dbReference type="GO" id="GO:0008270">
    <property type="term" value="F:zinc ion binding"/>
    <property type="evidence" value="ECO:0007669"/>
    <property type="project" value="UniProtKB-UniRule"/>
</dbReference>
<gene>
    <name evidence="13" type="primary">cysS</name>
    <name evidence="15" type="ORF">HF295_05375</name>
</gene>
<evidence type="ECO:0000256" key="10">
    <source>
        <dbReference type="ARBA" id="ARBA00022917"/>
    </source>
</evidence>
<dbReference type="InterPro" id="IPR032678">
    <property type="entry name" value="tRNA-synt_1_cat_dom"/>
</dbReference>
<dbReference type="InterPro" id="IPR014729">
    <property type="entry name" value="Rossmann-like_a/b/a_fold"/>
</dbReference>
<keyword evidence="9 13" id="KW-0067">ATP-binding</keyword>
<dbReference type="InterPro" id="IPR024909">
    <property type="entry name" value="Cys-tRNA/MSH_ligase"/>
</dbReference>
<feature type="domain" description="Cysteinyl-tRNA synthetase class Ia DALR" evidence="14">
    <location>
        <begin position="346"/>
        <end position="412"/>
    </location>
</feature>
<dbReference type="Pfam" id="PF01406">
    <property type="entry name" value="tRNA-synt_1e"/>
    <property type="match status" value="1"/>
</dbReference>
<keyword evidence="4 13" id="KW-0963">Cytoplasm</keyword>
<dbReference type="PRINTS" id="PR00983">
    <property type="entry name" value="TRNASYNTHCYS"/>
</dbReference>
<dbReference type="Gene3D" id="3.40.50.620">
    <property type="entry name" value="HUPs"/>
    <property type="match status" value="1"/>
</dbReference>
<dbReference type="KEGG" id="tbk:HF295_05375"/>
<dbReference type="PANTHER" id="PTHR10890:SF3">
    <property type="entry name" value="CYSTEINE--TRNA LIGASE, CYTOPLASMIC"/>
    <property type="match status" value="1"/>
</dbReference>
<keyword evidence="11 13" id="KW-0030">Aminoacyl-tRNA synthetase</keyword>
<name>A0A7L6N6W7_9MOLU</name>
<dbReference type="InterPro" id="IPR009080">
    <property type="entry name" value="tRNAsynth_Ia_anticodon-bd"/>
</dbReference>
<feature type="binding site" evidence="13">
    <location>
        <position position="27"/>
    </location>
    <ligand>
        <name>Zn(2+)</name>
        <dbReference type="ChEBI" id="CHEBI:29105"/>
    </ligand>
</feature>
<evidence type="ECO:0000256" key="11">
    <source>
        <dbReference type="ARBA" id="ARBA00023146"/>
    </source>
</evidence>
<keyword evidence="6 13" id="KW-0479">Metal-binding</keyword>
<dbReference type="CDD" id="cd00672">
    <property type="entry name" value="CysRS_core"/>
    <property type="match status" value="1"/>
</dbReference>
<dbReference type="SUPFAM" id="SSF52374">
    <property type="entry name" value="Nucleotidylyl transferase"/>
    <property type="match status" value="1"/>
</dbReference>
<feature type="short sequence motif" description="'HIGH' region" evidence="13">
    <location>
        <begin position="29"/>
        <end position="39"/>
    </location>
</feature>